<proteinExistence type="predicted"/>
<dbReference type="InterPro" id="IPR036271">
    <property type="entry name" value="Tet_transcr_reg_TetR-rel_C_sf"/>
</dbReference>
<keyword evidence="2" id="KW-1185">Reference proteome</keyword>
<protein>
    <submittedName>
        <fullName evidence="1">Uncharacterized protein</fullName>
    </submittedName>
</protein>
<dbReference type="STRING" id="1193182.BN11_40027"/>
<comment type="caution">
    <text evidence="1">The sequence shown here is derived from an EMBL/GenBank/DDBJ whole genome shotgun (WGS) entry which is preliminary data.</text>
</comment>
<dbReference type="SUPFAM" id="SSF48498">
    <property type="entry name" value="Tetracyclin repressor-like, C-terminal domain"/>
    <property type="match status" value="1"/>
</dbReference>
<sequence>MALGELGGVGKVEERRGRATDAIVMFWRPIPNWQPSPGAFAAAVDVIATTTGLLGQAQLIGLLRNDIDLEEVAQVLAALIAGVISQQLSNEPGTDAVTGRVSRYADSIATMVVRHYGADPTARSIP</sequence>
<accession>W6JX86</accession>
<evidence type="ECO:0000313" key="2">
    <source>
        <dbReference type="Proteomes" id="UP000035763"/>
    </source>
</evidence>
<gene>
    <name evidence="1" type="ORF">BN11_40027</name>
</gene>
<name>W6JX86_9MICO</name>
<dbReference type="Gene3D" id="1.10.357.10">
    <property type="entry name" value="Tetracycline Repressor, domain 2"/>
    <property type="match status" value="1"/>
</dbReference>
<dbReference type="Proteomes" id="UP000035763">
    <property type="component" value="Unassembled WGS sequence"/>
</dbReference>
<organism evidence="1 2">
    <name type="scientific">Nostocoides australiense Ben110</name>
    <dbReference type="NCBI Taxonomy" id="1193182"/>
    <lineage>
        <taxon>Bacteria</taxon>
        <taxon>Bacillati</taxon>
        <taxon>Actinomycetota</taxon>
        <taxon>Actinomycetes</taxon>
        <taxon>Micrococcales</taxon>
        <taxon>Intrasporangiaceae</taxon>
        <taxon>Nostocoides</taxon>
    </lineage>
</organism>
<evidence type="ECO:0000313" key="1">
    <source>
        <dbReference type="EMBL" id="CCH74188.1"/>
    </source>
</evidence>
<reference evidence="1 2" key="1">
    <citation type="journal article" date="2013" name="ISME J.">
        <title>A metabolic model for members of the genus Tetrasphaera involved in enhanced biological phosphorus removal.</title>
        <authorList>
            <person name="Kristiansen R."/>
            <person name="Nguyen H.T.T."/>
            <person name="Saunders A.M."/>
            <person name="Nielsen J.L."/>
            <person name="Wimmer R."/>
            <person name="Le V.Q."/>
            <person name="McIlroy S.J."/>
            <person name="Petrovski S."/>
            <person name="Seviour R.J."/>
            <person name="Calteau A."/>
            <person name="Nielsen K.L."/>
            <person name="Nielsen P.H."/>
        </authorList>
    </citation>
    <scope>NUCLEOTIDE SEQUENCE [LARGE SCALE GENOMIC DNA]</scope>
    <source>
        <strain evidence="1 2">Ben110</strain>
    </source>
</reference>
<dbReference type="EMBL" id="CAJA01000334">
    <property type="protein sequence ID" value="CCH74188.1"/>
    <property type="molecule type" value="Genomic_DNA"/>
</dbReference>
<dbReference type="AlphaFoldDB" id="W6JX86"/>